<keyword evidence="2" id="KW-1185">Reference proteome</keyword>
<sequence length="180" mass="20238">MRSFRQRMLCRAMPRGGVNTWSNTTSLVTSMCFFVRGRVVTHEDKFFTMIEDLNIEGIRDEMLKNITATPTDAAREAEGGAATVTSSSRLEPQCGVFRTHKRDGLIAASAVLGVLDLDTLQQSQLDAAYDVLKHAEVIMKEIAIIEGGTTILNEDWNEDFMLLHQRFARTGDKRILEEKQ</sequence>
<dbReference type="VEuPathDB" id="TriTrypDB:BSAL_14030"/>
<dbReference type="Proteomes" id="UP000051952">
    <property type="component" value="Unassembled WGS sequence"/>
</dbReference>
<proteinExistence type="predicted"/>
<evidence type="ECO:0000313" key="1">
    <source>
        <dbReference type="EMBL" id="CUG88178.1"/>
    </source>
</evidence>
<name>A0A0S4JDD5_BODSA</name>
<evidence type="ECO:0000313" key="2">
    <source>
        <dbReference type="Proteomes" id="UP000051952"/>
    </source>
</evidence>
<dbReference type="AlphaFoldDB" id="A0A0S4JDD5"/>
<organism evidence="1 2">
    <name type="scientific">Bodo saltans</name>
    <name type="common">Flagellated protozoan</name>
    <dbReference type="NCBI Taxonomy" id="75058"/>
    <lineage>
        <taxon>Eukaryota</taxon>
        <taxon>Discoba</taxon>
        <taxon>Euglenozoa</taxon>
        <taxon>Kinetoplastea</taxon>
        <taxon>Metakinetoplastina</taxon>
        <taxon>Eubodonida</taxon>
        <taxon>Bodonidae</taxon>
        <taxon>Bodo</taxon>
    </lineage>
</organism>
<dbReference type="EMBL" id="CYKH01001621">
    <property type="protein sequence ID" value="CUG88178.1"/>
    <property type="molecule type" value="Genomic_DNA"/>
</dbReference>
<accession>A0A0S4JDD5</accession>
<reference evidence="2" key="1">
    <citation type="submission" date="2015-09" db="EMBL/GenBank/DDBJ databases">
        <authorList>
            <consortium name="Pathogen Informatics"/>
        </authorList>
    </citation>
    <scope>NUCLEOTIDE SEQUENCE [LARGE SCALE GENOMIC DNA]</scope>
    <source>
        <strain evidence="2">Lake Konstanz</strain>
    </source>
</reference>
<gene>
    <name evidence="1" type="ORF">BSAL_14030</name>
</gene>
<protein>
    <submittedName>
        <fullName evidence="1">Uncharacterized protein</fullName>
    </submittedName>
</protein>